<evidence type="ECO:0000313" key="2">
    <source>
        <dbReference type="EMBL" id="CAB4125814.1"/>
    </source>
</evidence>
<evidence type="ECO:0000256" key="1">
    <source>
        <dbReference type="SAM" id="Phobius"/>
    </source>
</evidence>
<sequence>MKILDKIVGIKILRPISLPLIGAFMVFYIIADYVFNIEE</sequence>
<reference evidence="2" key="1">
    <citation type="submission" date="2020-04" db="EMBL/GenBank/DDBJ databases">
        <authorList>
            <person name="Chiriac C."/>
            <person name="Salcher M."/>
            <person name="Ghai R."/>
            <person name="Kavagutti S V."/>
        </authorList>
    </citation>
    <scope>NUCLEOTIDE SEQUENCE</scope>
</reference>
<organism evidence="2">
    <name type="scientific">uncultured Caudovirales phage</name>
    <dbReference type="NCBI Taxonomy" id="2100421"/>
    <lineage>
        <taxon>Viruses</taxon>
        <taxon>Duplodnaviria</taxon>
        <taxon>Heunggongvirae</taxon>
        <taxon>Uroviricota</taxon>
        <taxon>Caudoviricetes</taxon>
        <taxon>Peduoviridae</taxon>
        <taxon>Maltschvirus</taxon>
        <taxon>Maltschvirus maltsch</taxon>
    </lineage>
</organism>
<gene>
    <name evidence="2" type="ORF">UFOVP54_240</name>
</gene>
<feature type="transmembrane region" description="Helical" evidence="1">
    <location>
        <begin position="12"/>
        <end position="31"/>
    </location>
</feature>
<protein>
    <submittedName>
        <fullName evidence="2">Uncharacterized protein</fullName>
    </submittedName>
</protein>
<name>A0A6J5KTM6_9CAUD</name>
<keyword evidence="1" id="KW-1133">Transmembrane helix</keyword>
<accession>A0A6J5KTM6</accession>
<dbReference type="EMBL" id="LR796188">
    <property type="protein sequence ID" value="CAB4125814.1"/>
    <property type="molecule type" value="Genomic_DNA"/>
</dbReference>
<proteinExistence type="predicted"/>
<keyword evidence="1" id="KW-0812">Transmembrane</keyword>
<keyword evidence="1" id="KW-0472">Membrane</keyword>